<dbReference type="PANTHER" id="PTHR23150">
    <property type="entry name" value="SULFATASE MODIFYING FACTOR 1, 2"/>
    <property type="match status" value="1"/>
</dbReference>
<sequence length="279" mass="31653">MGKTCELQKKKGIAEFFTLDLGEGVVKEMIAIPGGQFMIGSPAWELERLENEGPQQIVIVEPFFMGKFTVTQAQWARVACFPKLKIDLDPDPSYFKGLDRPVEKVSWNDVQEFCARLSVHTKMNMRLPTEAEWEYACRAKTSTPFYFGETISMSLANYRGTDWADEDIEYKGSYAGGPKGKYRQQTTNVGIFPANPFGLYDMHGNVWEWCQDDWRENYDITLPGSTADIEISETKRKVLRGGSWHSFPDSCRSASRLRGIPDSNPYHIGLRVVCDGVTE</sequence>
<dbReference type="Proteomes" id="UP000053372">
    <property type="component" value="Unassembled WGS sequence"/>
</dbReference>
<reference evidence="2 4" key="1">
    <citation type="journal article" date="2015" name="Genome Announc.">
        <title>Draft Genome of the Euendolithic (true boring) Cyanobacterium Mastigocoleus testarum strain BC008.</title>
        <authorList>
            <person name="Guida B.S."/>
            <person name="Garcia-Pichel F."/>
        </authorList>
    </citation>
    <scope>NUCLEOTIDE SEQUENCE [LARGE SCALE GENOMIC DNA]</scope>
    <source>
        <strain evidence="2 4">BC008</strain>
    </source>
</reference>
<dbReference type="Gene3D" id="3.90.1580.10">
    <property type="entry name" value="paralog of FGE (formylglycine-generating enzyme)"/>
    <property type="match status" value="1"/>
</dbReference>
<name>A0A0V7ZD47_9CYAN</name>
<evidence type="ECO:0000313" key="4">
    <source>
        <dbReference type="Proteomes" id="UP000053372"/>
    </source>
</evidence>
<dbReference type="InterPro" id="IPR005532">
    <property type="entry name" value="SUMF_dom"/>
</dbReference>
<evidence type="ECO:0000313" key="3">
    <source>
        <dbReference type="EMBL" id="KST64137.1"/>
    </source>
</evidence>
<dbReference type="InterPro" id="IPR051043">
    <property type="entry name" value="Sulfatase_Mod_Factor_Kinase"/>
</dbReference>
<gene>
    <name evidence="2" type="ORF">BC008_08940</name>
    <name evidence="3" type="ORF">BC008_15845</name>
</gene>
<dbReference type="EMBL" id="LMTZ01000160">
    <property type="protein sequence ID" value="KST62300.1"/>
    <property type="molecule type" value="Genomic_DNA"/>
</dbReference>
<accession>A0A0V7ZD47</accession>
<protein>
    <submittedName>
        <fullName evidence="2">Sulphatase-modifying factor protein</fullName>
    </submittedName>
</protein>
<dbReference type="GO" id="GO:0120147">
    <property type="term" value="F:formylglycine-generating oxidase activity"/>
    <property type="evidence" value="ECO:0007669"/>
    <property type="project" value="TreeGrafter"/>
</dbReference>
<dbReference type="PANTHER" id="PTHR23150:SF19">
    <property type="entry name" value="FORMYLGLYCINE-GENERATING ENZYME"/>
    <property type="match status" value="1"/>
</dbReference>
<dbReference type="InterPro" id="IPR042095">
    <property type="entry name" value="SUMF_sf"/>
</dbReference>
<dbReference type="SUPFAM" id="SSF56436">
    <property type="entry name" value="C-type lectin-like"/>
    <property type="match status" value="1"/>
</dbReference>
<proteinExistence type="predicted"/>
<organism evidence="2 4">
    <name type="scientific">Mastigocoleus testarum BC008</name>
    <dbReference type="NCBI Taxonomy" id="371196"/>
    <lineage>
        <taxon>Bacteria</taxon>
        <taxon>Bacillati</taxon>
        <taxon>Cyanobacteriota</taxon>
        <taxon>Cyanophyceae</taxon>
        <taxon>Nostocales</taxon>
        <taxon>Hapalosiphonaceae</taxon>
        <taxon>Mastigocoleus</taxon>
    </lineage>
</organism>
<dbReference type="EMBL" id="LMTZ01000128">
    <property type="protein sequence ID" value="KST64137.1"/>
    <property type="molecule type" value="Genomic_DNA"/>
</dbReference>
<dbReference type="AlphaFoldDB" id="A0A0V7ZD47"/>
<keyword evidence="4" id="KW-1185">Reference proteome</keyword>
<evidence type="ECO:0000313" key="2">
    <source>
        <dbReference type="EMBL" id="KST62300.1"/>
    </source>
</evidence>
<dbReference type="Pfam" id="PF03781">
    <property type="entry name" value="FGE-sulfatase"/>
    <property type="match status" value="1"/>
</dbReference>
<evidence type="ECO:0000259" key="1">
    <source>
        <dbReference type="Pfam" id="PF03781"/>
    </source>
</evidence>
<dbReference type="InterPro" id="IPR016187">
    <property type="entry name" value="CTDL_fold"/>
</dbReference>
<feature type="domain" description="Sulfatase-modifying factor enzyme-like" evidence="1">
    <location>
        <begin position="27"/>
        <end position="273"/>
    </location>
</feature>
<comment type="caution">
    <text evidence="2">The sequence shown here is derived from an EMBL/GenBank/DDBJ whole genome shotgun (WGS) entry which is preliminary data.</text>
</comment>